<proteinExistence type="inferred from homology"/>
<feature type="domain" description="PPPDE" evidence="5">
    <location>
        <begin position="16"/>
        <end position="152"/>
    </location>
</feature>
<dbReference type="InterPro" id="IPR008580">
    <property type="entry name" value="PPPDE_dom"/>
</dbReference>
<feature type="compositionally biased region" description="Low complexity" evidence="4">
    <location>
        <begin position="172"/>
        <end position="182"/>
    </location>
</feature>
<dbReference type="PANTHER" id="PTHR12378">
    <property type="entry name" value="DESUMOYLATING ISOPEPTIDASE"/>
    <property type="match status" value="1"/>
</dbReference>
<dbReference type="InterPro" id="IPR042266">
    <property type="entry name" value="PPPDE_sf"/>
</dbReference>
<name>A0A7S1SG92_ALECA</name>
<dbReference type="PROSITE" id="PS51858">
    <property type="entry name" value="PPPDE"/>
    <property type="match status" value="1"/>
</dbReference>
<feature type="region of interest" description="Disordered" evidence="4">
    <location>
        <begin position="163"/>
        <end position="182"/>
    </location>
</feature>
<dbReference type="Pfam" id="PF05903">
    <property type="entry name" value="Peptidase_C97"/>
    <property type="match status" value="1"/>
</dbReference>
<dbReference type="GO" id="GO:0101005">
    <property type="term" value="F:deubiquitinase activity"/>
    <property type="evidence" value="ECO:0007669"/>
    <property type="project" value="TreeGrafter"/>
</dbReference>
<evidence type="ECO:0000256" key="2">
    <source>
        <dbReference type="ARBA" id="ARBA00022670"/>
    </source>
</evidence>
<evidence type="ECO:0000256" key="3">
    <source>
        <dbReference type="ARBA" id="ARBA00022801"/>
    </source>
</evidence>
<sequence>MDSTDPSRSAEPEAWEPVTLHVYDLNEQLQGANKVMKCVGTGVYHGAVEVYGYEWSFGYTEEDTGVFCCDPKENPCFVYRQSVPMGHTKLREVEVVQLIEELEVQWPGESYNLLQRNCCDFSNELCKQLGVGPCPGWVKSAAGVGALLDDVIHMRHLKDVIKRGHRSRRGEASPGSSLAASPGALERANTITSIGGGIADLGAGVKELIVDRASGVLQEGRKSRGAASDDSYRFGDFSRGLISSAASGVKGVLTQGRAARDAPEGDGYRFGDATRGLVSAFAKR</sequence>
<keyword evidence="3" id="KW-0378">Hydrolase</keyword>
<organism evidence="6">
    <name type="scientific">Alexandrium catenella</name>
    <name type="common">Red tide dinoflagellate</name>
    <name type="synonym">Gonyaulax catenella</name>
    <dbReference type="NCBI Taxonomy" id="2925"/>
    <lineage>
        <taxon>Eukaryota</taxon>
        <taxon>Sar</taxon>
        <taxon>Alveolata</taxon>
        <taxon>Dinophyceae</taxon>
        <taxon>Gonyaulacales</taxon>
        <taxon>Pyrocystaceae</taxon>
        <taxon>Alexandrium</taxon>
    </lineage>
</organism>
<gene>
    <name evidence="6" type="ORF">ACAT0790_LOCUS70187</name>
</gene>
<protein>
    <recommendedName>
        <fullName evidence="5">PPPDE domain-containing protein</fullName>
    </recommendedName>
</protein>
<dbReference type="Gene3D" id="3.90.1720.30">
    <property type="entry name" value="PPPDE domains"/>
    <property type="match status" value="1"/>
</dbReference>
<dbReference type="PANTHER" id="PTHR12378:SF9">
    <property type="entry name" value="OS06G0107000 PROTEIN"/>
    <property type="match status" value="1"/>
</dbReference>
<evidence type="ECO:0000256" key="4">
    <source>
        <dbReference type="SAM" id="MobiDB-lite"/>
    </source>
</evidence>
<dbReference type="GO" id="GO:0016579">
    <property type="term" value="P:protein deubiquitination"/>
    <property type="evidence" value="ECO:0007669"/>
    <property type="project" value="TreeGrafter"/>
</dbReference>
<dbReference type="AlphaFoldDB" id="A0A7S1SG92"/>
<dbReference type="SMART" id="SM01179">
    <property type="entry name" value="DUF862"/>
    <property type="match status" value="1"/>
</dbReference>
<evidence type="ECO:0000259" key="5">
    <source>
        <dbReference type="PROSITE" id="PS51858"/>
    </source>
</evidence>
<reference evidence="6" key="1">
    <citation type="submission" date="2021-01" db="EMBL/GenBank/DDBJ databases">
        <authorList>
            <person name="Corre E."/>
            <person name="Pelletier E."/>
            <person name="Niang G."/>
            <person name="Scheremetjew M."/>
            <person name="Finn R."/>
            <person name="Kale V."/>
            <person name="Holt S."/>
            <person name="Cochrane G."/>
            <person name="Meng A."/>
            <person name="Brown T."/>
            <person name="Cohen L."/>
        </authorList>
    </citation>
    <scope>NUCLEOTIDE SEQUENCE</scope>
    <source>
        <strain evidence="6">OF101</strain>
    </source>
</reference>
<evidence type="ECO:0000313" key="6">
    <source>
        <dbReference type="EMBL" id="CAD9193410.1"/>
    </source>
</evidence>
<dbReference type="GO" id="GO:0006508">
    <property type="term" value="P:proteolysis"/>
    <property type="evidence" value="ECO:0007669"/>
    <property type="project" value="UniProtKB-KW"/>
</dbReference>
<evidence type="ECO:0000256" key="1">
    <source>
        <dbReference type="ARBA" id="ARBA00008140"/>
    </source>
</evidence>
<comment type="similarity">
    <text evidence="1">Belongs to the DeSI family.</text>
</comment>
<accession>A0A7S1SG92</accession>
<keyword evidence="2" id="KW-0645">Protease</keyword>
<dbReference type="EMBL" id="HBGE01117618">
    <property type="protein sequence ID" value="CAD9193410.1"/>
    <property type="molecule type" value="Transcribed_RNA"/>
</dbReference>